<dbReference type="AlphaFoldDB" id="A0A6J7ZSC3"/>
<dbReference type="EMBL" id="CZCZ02000016">
    <property type="protein sequence ID" value="CAC5345241.1"/>
    <property type="molecule type" value="Genomic_DNA"/>
</dbReference>
<organism evidence="3 4">
    <name type="scientific">Planktothrix rubescens CCAP 1459/22</name>
    <dbReference type="NCBI Taxonomy" id="329571"/>
    <lineage>
        <taxon>Bacteria</taxon>
        <taxon>Bacillati</taxon>
        <taxon>Cyanobacteriota</taxon>
        <taxon>Cyanophyceae</taxon>
        <taxon>Oscillatoriophycideae</taxon>
        <taxon>Oscillatoriales</taxon>
        <taxon>Microcoleaceae</taxon>
        <taxon>Planktothrix</taxon>
    </lineage>
</organism>
<keyword evidence="1" id="KW-0732">Signal</keyword>
<sequence>MKTTLLTLTLIFSFGISQIVEAQTPIKNQPVGLQNSLIVNQITQNTETITIGKAADLITQWLNAKSKIFASPFDRALLGDLTTGVLYADSLKGINFLQENNAYYQYGVQKIESIERFAASGNKATIEVKVTEDTTLYKNGKIIESSFNTKLVRYNLEYWDGIWKIANSQVMS</sequence>
<evidence type="ECO:0000313" key="4">
    <source>
        <dbReference type="Proteomes" id="UP000196521"/>
    </source>
</evidence>
<evidence type="ECO:0000313" key="3">
    <source>
        <dbReference type="EMBL" id="CAC5345241.1"/>
    </source>
</evidence>
<accession>A0A6J7ZSC3</accession>
<feature type="signal peptide" evidence="1">
    <location>
        <begin position="1"/>
        <end position="22"/>
    </location>
</feature>
<dbReference type="RefSeq" id="WP_026794736.1">
    <property type="nucleotide sequence ID" value="NZ_LR812491.1"/>
</dbReference>
<comment type="caution">
    <text evidence="3">The sequence shown here is derived from an EMBL/GenBank/DDBJ whole genome shotgun (WGS) entry which is preliminary data.</text>
</comment>
<evidence type="ECO:0000259" key="2">
    <source>
        <dbReference type="Pfam" id="PF13355"/>
    </source>
</evidence>
<dbReference type="Proteomes" id="UP000196521">
    <property type="component" value="Unassembled WGS sequence"/>
</dbReference>
<name>A0A6J7ZSC3_PLARU</name>
<reference evidence="3" key="1">
    <citation type="submission" date="2020-05" db="EMBL/GenBank/DDBJ databases">
        <authorList>
            <consortium name="Genoscope - CEA"/>
            <person name="William W."/>
        </authorList>
    </citation>
    <scope>NUCLEOTIDE SEQUENCE [LARGE SCALE GENOMIC DNA]</scope>
    <source>
        <strain evidence="3">PCC 7821</strain>
    </source>
</reference>
<dbReference type="Pfam" id="PF13355">
    <property type="entry name" value="ARC6-like_IMS"/>
    <property type="match status" value="1"/>
</dbReference>
<keyword evidence="4" id="KW-1185">Reference proteome</keyword>
<gene>
    <name evidence="3" type="ORF">PLAN_60256</name>
</gene>
<feature type="domain" description="Plastid division protein CDP1-like IMS" evidence="2">
    <location>
        <begin position="54"/>
        <end position="166"/>
    </location>
</feature>
<dbReference type="InterPro" id="IPR025344">
    <property type="entry name" value="CDP1-like_IMS"/>
</dbReference>
<proteinExistence type="predicted"/>
<feature type="chain" id="PRO_5029019890" description="Plastid division protein CDP1-like IMS domain-containing protein" evidence="1">
    <location>
        <begin position="23"/>
        <end position="172"/>
    </location>
</feature>
<protein>
    <recommendedName>
        <fullName evidence="2">Plastid division protein CDP1-like IMS domain-containing protein</fullName>
    </recommendedName>
</protein>
<evidence type="ECO:0000256" key="1">
    <source>
        <dbReference type="SAM" id="SignalP"/>
    </source>
</evidence>